<keyword evidence="3" id="KW-1185">Reference proteome</keyword>
<evidence type="ECO:0000313" key="2">
    <source>
        <dbReference type="EMBL" id="OBZ78404.1"/>
    </source>
</evidence>
<dbReference type="Proteomes" id="UP000092993">
    <property type="component" value="Unassembled WGS sequence"/>
</dbReference>
<sequence length="96" mass="10686">MPLSQAPHIPYGRPPPPREAFRNGPPPHYHSATIQGLPPPTFHGMALALGTIRLRLKDIPTPHRPCLRLPSCQYHYDQRQPPPQIVAIQPPSAAVR</sequence>
<reference evidence="2 3" key="1">
    <citation type="submission" date="2016-03" db="EMBL/GenBank/DDBJ databases">
        <title>Whole genome sequencing of Grifola frondosa 9006-11.</title>
        <authorList>
            <person name="Min B."/>
            <person name="Park H."/>
            <person name="Kim J.-G."/>
            <person name="Cho H."/>
            <person name="Oh Y.-L."/>
            <person name="Kong W.-S."/>
            <person name="Choi I.-G."/>
        </authorList>
    </citation>
    <scope>NUCLEOTIDE SEQUENCE [LARGE SCALE GENOMIC DNA]</scope>
    <source>
        <strain evidence="2 3">9006-11</strain>
    </source>
</reference>
<feature type="compositionally biased region" description="Pro residues" evidence="1">
    <location>
        <begin position="12"/>
        <end position="28"/>
    </location>
</feature>
<name>A0A1C7MTW6_GRIFR</name>
<gene>
    <name evidence="2" type="ORF">A0H81_02616</name>
</gene>
<comment type="caution">
    <text evidence="2">The sequence shown here is derived from an EMBL/GenBank/DDBJ whole genome shotgun (WGS) entry which is preliminary data.</text>
</comment>
<protein>
    <submittedName>
        <fullName evidence="2">Uncharacterized protein</fullName>
    </submittedName>
</protein>
<dbReference type="AlphaFoldDB" id="A0A1C7MTW6"/>
<proteinExistence type="predicted"/>
<dbReference type="EMBL" id="LUGG01000002">
    <property type="protein sequence ID" value="OBZ78404.1"/>
    <property type="molecule type" value="Genomic_DNA"/>
</dbReference>
<evidence type="ECO:0000313" key="3">
    <source>
        <dbReference type="Proteomes" id="UP000092993"/>
    </source>
</evidence>
<feature type="region of interest" description="Disordered" evidence="1">
    <location>
        <begin position="1"/>
        <end position="30"/>
    </location>
</feature>
<accession>A0A1C7MTW6</accession>
<organism evidence="2 3">
    <name type="scientific">Grifola frondosa</name>
    <name type="common">Maitake</name>
    <name type="synonym">Polyporus frondosus</name>
    <dbReference type="NCBI Taxonomy" id="5627"/>
    <lineage>
        <taxon>Eukaryota</taxon>
        <taxon>Fungi</taxon>
        <taxon>Dikarya</taxon>
        <taxon>Basidiomycota</taxon>
        <taxon>Agaricomycotina</taxon>
        <taxon>Agaricomycetes</taxon>
        <taxon>Polyporales</taxon>
        <taxon>Grifolaceae</taxon>
        <taxon>Grifola</taxon>
    </lineage>
</organism>
<evidence type="ECO:0000256" key="1">
    <source>
        <dbReference type="SAM" id="MobiDB-lite"/>
    </source>
</evidence>